<evidence type="ECO:0000256" key="4">
    <source>
        <dbReference type="ARBA" id="ARBA00023098"/>
    </source>
</evidence>
<dbReference type="InterPro" id="IPR036291">
    <property type="entry name" value="NAD(P)-bd_dom_sf"/>
</dbReference>
<name>A0ABD1Y8E5_9MARC</name>
<evidence type="ECO:0000313" key="6">
    <source>
        <dbReference type="Proteomes" id="UP001605036"/>
    </source>
</evidence>
<dbReference type="Gene3D" id="3.40.50.720">
    <property type="entry name" value="NAD(P)-binding Rossmann-like Domain"/>
    <property type="match status" value="1"/>
</dbReference>
<protein>
    <submittedName>
        <fullName evidence="5">Uncharacterized protein</fullName>
    </submittedName>
</protein>
<keyword evidence="4" id="KW-0443">Lipid metabolism</keyword>
<dbReference type="GO" id="GO:0006629">
    <property type="term" value="P:lipid metabolic process"/>
    <property type="evidence" value="ECO:0007669"/>
    <property type="project" value="UniProtKB-KW"/>
</dbReference>
<dbReference type="Pfam" id="PF13561">
    <property type="entry name" value="adh_short_C2"/>
    <property type="match status" value="1"/>
</dbReference>
<dbReference type="PRINTS" id="PR00080">
    <property type="entry name" value="SDRFAMILY"/>
</dbReference>
<comment type="caution">
    <text evidence="5">The sequence shown here is derived from an EMBL/GenBank/DDBJ whole genome shotgun (WGS) entry which is preliminary data.</text>
</comment>
<dbReference type="EMBL" id="JBHFFA010000006">
    <property type="protein sequence ID" value="KAL2621857.1"/>
    <property type="molecule type" value="Genomic_DNA"/>
</dbReference>
<reference evidence="5 6" key="1">
    <citation type="submission" date="2024-09" db="EMBL/GenBank/DDBJ databases">
        <title>Chromosome-scale assembly of Riccia fluitans.</title>
        <authorList>
            <person name="Paukszto L."/>
            <person name="Sawicki J."/>
            <person name="Karawczyk K."/>
            <person name="Piernik-Szablinska J."/>
            <person name="Szczecinska M."/>
            <person name="Mazdziarz M."/>
        </authorList>
    </citation>
    <scope>NUCLEOTIDE SEQUENCE [LARGE SCALE GENOMIC DNA]</scope>
    <source>
        <strain evidence="5">Rf_01</strain>
        <tissue evidence="5">Aerial parts of the thallus</tissue>
    </source>
</reference>
<dbReference type="GO" id="GO:0016491">
    <property type="term" value="F:oxidoreductase activity"/>
    <property type="evidence" value="ECO:0007669"/>
    <property type="project" value="UniProtKB-KW"/>
</dbReference>
<dbReference type="PRINTS" id="PR00081">
    <property type="entry name" value="GDHRDH"/>
</dbReference>
<dbReference type="PANTHER" id="PTHR43180:SF28">
    <property type="entry name" value="NAD(P)-BINDING ROSSMANN-FOLD SUPERFAMILY PROTEIN"/>
    <property type="match status" value="1"/>
</dbReference>
<keyword evidence="2" id="KW-0560">Oxidoreductase</keyword>
<evidence type="ECO:0000313" key="5">
    <source>
        <dbReference type="EMBL" id="KAL2621857.1"/>
    </source>
</evidence>
<keyword evidence="6" id="KW-1185">Reference proteome</keyword>
<evidence type="ECO:0000256" key="1">
    <source>
        <dbReference type="ARBA" id="ARBA00006484"/>
    </source>
</evidence>
<dbReference type="PANTHER" id="PTHR43180">
    <property type="entry name" value="3-OXOACYL-(ACYL-CARRIER-PROTEIN) REDUCTASE (AFU_ORTHOLOGUE AFUA_6G11210)"/>
    <property type="match status" value="1"/>
</dbReference>
<organism evidence="5 6">
    <name type="scientific">Riccia fluitans</name>
    <dbReference type="NCBI Taxonomy" id="41844"/>
    <lineage>
        <taxon>Eukaryota</taxon>
        <taxon>Viridiplantae</taxon>
        <taxon>Streptophyta</taxon>
        <taxon>Embryophyta</taxon>
        <taxon>Marchantiophyta</taxon>
        <taxon>Marchantiopsida</taxon>
        <taxon>Marchantiidae</taxon>
        <taxon>Marchantiales</taxon>
        <taxon>Ricciaceae</taxon>
        <taxon>Riccia</taxon>
    </lineage>
</organism>
<dbReference type="SUPFAM" id="SSF51735">
    <property type="entry name" value="NAD(P)-binding Rossmann-fold domains"/>
    <property type="match status" value="1"/>
</dbReference>
<dbReference type="Proteomes" id="UP001605036">
    <property type="component" value="Unassembled WGS sequence"/>
</dbReference>
<sequence length="310" mass="33106">MHRIILSEYWASFKTRHERRCSYSSGLAGQVAVITGGASGIGAATARLFTRHGARVVIADIQPSLGEKLLKELGPQSEYVECDVRREEDIEKTVNTAYALEGRLDIYHSNAGIIGCVGPIDEIRIDEYDATIAVNLRAAVIGIKHAARVMRPHKRGSIVISGSVASLMGGMGPHGYTISKAGLVGLVKSCAAELGPFNIRVNMISPGRISTPLTAFALSALAERDSSSVTVEDIDNIVAKPSILPDRLLTELDVANAALYLASDMGGYVSGHNLVLDGGKTAFQVLGAGGNTWYTKYIPMLRENGKRGLQ</sequence>
<keyword evidence="3" id="KW-0520">NAD</keyword>
<dbReference type="AlphaFoldDB" id="A0ABD1Y8E5"/>
<accession>A0ABD1Y8E5</accession>
<comment type="similarity">
    <text evidence="1">Belongs to the short-chain dehydrogenases/reductases (SDR) family.</text>
</comment>
<gene>
    <name evidence="5" type="ORF">R1flu_002062</name>
</gene>
<dbReference type="FunFam" id="3.40.50.720:FF:000084">
    <property type="entry name" value="Short-chain dehydrogenase reductase"/>
    <property type="match status" value="1"/>
</dbReference>
<evidence type="ECO:0000256" key="2">
    <source>
        <dbReference type="ARBA" id="ARBA00023002"/>
    </source>
</evidence>
<dbReference type="InterPro" id="IPR002347">
    <property type="entry name" value="SDR_fam"/>
</dbReference>
<proteinExistence type="inferred from homology"/>
<evidence type="ECO:0000256" key="3">
    <source>
        <dbReference type="ARBA" id="ARBA00023027"/>
    </source>
</evidence>